<dbReference type="Pfam" id="PF01467">
    <property type="entry name" value="CTP_transf_like"/>
    <property type="match status" value="1"/>
</dbReference>
<comment type="caution">
    <text evidence="12">The sequence shown here is derived from an EMBL/GenBank/DDBJ whole genome shotgun (WGS) entry which is preliminary data.</text>
</comment>
<evidence type="ECO:0000256" key="6">
    <source>
        <dbReference type="ARBA" id="ARBA00022741"/>
    </source>
</evidence>
<organism evidence="12 13">
    <name type="scientific">Butyribacter intestini</name>
    <dbReference type="NCBI Taxonomy" id="1703332"/>
    <lineage>
        <taxon>Bacteria</taxon>
        <taxon>Bacillati</taxon>
        <taxon>Bacillota</taxon>
        <taxon>Clostridia</taxon>
        <taxon>Lachnospirales</taxon>
        <taxon>Lachnospiraceae</taxon>
        <taxon>Butyribacter</taxon>
    </lineage>
</organism>
<dbReference type="AlphaFoldDB" id="A0AAW3JWQ4"/>
<keyword evidence="4 10" id="KW-0808">Transferase</keyword>
<evidence type="ECO:0000256" key="4">
    <source>
        <dbReference type="ARBA" id="ARBA00022679"/>
    </source>
</evidence>
<dbReference type="SUPFAM" id="SSF52374">
    <property type="entry name" value="Nucleotidylyl transferase"/>
    <property type="match status" value="1"/>
</dbReference>
<keyword evidence="5 10" id="KW-0548">Nucleotidyltransferase</keyword>
<comment type="pathway">
    <text evidence="2 10">Cofactor biosynthesis; NAD(+) biosynthesis; deamido-NAD(+) from nicotinate D-ribonucleotide: step 1/1.</text>
</comment>
<dbReference type="NCBIfam" id="TIGR00482">
    <property type="entry name" value="nicotinate (nicotinamide) nucleotide adenylyltransferase"/>
    <property type="match status" value="1"/>
</dbReference>
<sequence length="203" mass="23642">MSKVGIMGGTFNPIHLAHTEMAKVCLRQQDLDKILFMPSKNPPHKKDKSILPENERAVMVKLAVSEYDKFVFSDFELQRKGTTYTADTLRLLQEENPDDNYYFIMGADSLLYLDKWYRPQEILKRAVILAIGRDGSTPDELKEKRKELIKQYDKADIRFVHMRQMDISSSMIREGIAHGENMEKYLDKEVWNYINANGLYDAI</sequence>
<keyword evidence="8 10" id="KW-0520">NAD</keyword>
<dbReference type="GO" id="GO:0004515">
    <property type="term" value="F:nicotinate-nucleotide adenylyltransferase activity"/>
    <property type="evidence" value="ECO:0007669"/>
    <property type="project" value="UniProtKB-UniRule"/>
</dbReference>
<comment type="similarity">
    <text evidence="10">Belongs to the NadD family.</text>
</comment>
<evidence type="ECO:0000256" key="3">
    <source>
        <dbReference type="ARBA" id="ARBA00022642"/>
    </source>
</evidence>
<comment type="catalytic activity">
    <reaction evidence="9 10">
        <text>nicotinate beta-D-ribonucleotide + ATP + H(+) = deamido-NAD(+) + diphosphate</text>
        <dbReference type="Rhea" id="RHEA:22860"/>
        <dbReference type="ChEBI" id="CHEBI:15378"/>
        <dbReference type="ChEBI" id="CHEBI:30616"/>
        <dbReference type="ChEBI" id="CHEBI:33019"/>
        <dbReference type="ChEBI" id="CHEBI:57502"/>
        <dbReference type="ChEBI" id="CHEBI:58437"/>
        <dbReference type="EC" id="2.7.7.18"/>
    </reaction>
</comment>
<keyword evidence="13" id="KW-1185">Reference proteome</keyword>
<keyword evidence="3 10" id="KW-0662">Pyridine nucleotide biosynthesis</keyword>
<dbReference type="PANTHER" id="PTHR39321">
    <property type="entry name" value="NICOTINATE-NUCLEOTIDE ADENYLYLTRANSFERASE-RELATED"/>
    <property type="match status" value="1"/>
</dbReference>
<dbReference type="RefSeq" id="WP_022013895.1">
    <property type="nucleotide sequence ID" value="NZ_DBGBRS010000176.1"/>
</dbReference>
<dbReference type="InterPro" id="IPR014729">
    <property type="entry name" value="Rossmann-like_a/b/a_fold"/>
</dbReference>
<dbReference type="GO" id="GO:0009435">
    <property type="term" value="P:NAD+ biosynthetic process"/>
    <property type="evidence" value="ECO:0007669"/>
    <property type="project" value="UniProtKB-UniRule"/>
</dbReference>
<dbReference type="PANTHER" id="PTHR39321:SF3">
    <property type="entry name" value="PHOSPHOPANTETHEINE ADENYLYLTRANSFERASE"/>
    <property type="match status" value="1"/>
</dbReference>
<name>A0AAW3JWQ4_9FIRM</name>
<accession>A0AAW3JWQ4</accession>
<evidence type="ECO:0000256" key="1">
    <source>
        <dbReference type="ARBA" id="ARBA00002324"/>
    </source>
</evidence>
<dbReference type="InterPro" id="IPR005248">
    <property type="entry name" value="NadD/NMNAT"/>
</dbReference>
<dbReference type="Gene3D" id="3.40.50.620">
    <property type="entry name" value="HUPs"/>
    <property type="match status" value="1"/>
</dbReference>
<dbReference type="InterPro" id="IPR004821">
    <property type="entry name" value="Cyt_trans-like"/>
</dbReference>
<evidence type="ECO:0000259" key="11">
    <source>
        <dbReference type="Pfam" id="PF01467"/>
    </source>
</evidence>
<dbReference type="GO" id="GO:0005524">
    <property type="term" value="F:ATP binding"/>
    <property type="evidence" value="ECO:0007669"/>
    <property type="project" value="UniProtKB-KW"/>
</dbReference>
<feature type="domain" description="Cytidyltransferase-like" evidence="11">
    <location>
        <begin position="6"/>
        <end position="174"/>
    </location>
</feature>
<evidence type="ECO:0000256" key="7">
    <source>
        <dbReference type="ARBA" id="ARBA00022840"/>
    </source>
</evidence>
<evidence type="ECO:0000256" key="10">
    <source>
        <dbReference type="HAMAP-Rule" id="MF_00244"/>
    </source>
</evidence>
<keyword evidence="6 10" id="KW-0547">Nucleotide-binding</keyword>
<evidence type="ECO:0000256" key="5">
    <source>
        <dbReference type="ARBA" id="ARBA00022695"/>
    </source>
</evidence>
<evidence type="ECO:0000313" key="12">
    <source>
        <dbReference type="EMBL" id="KQC86613.1"/>
    </source>
</evidence>
<keyword evidence="7 10" id="KW-0067">ATP-binding</keyword>
<dbReference type="HAMAP" id="MF_00244">
    <property type="entry name" value="NaMN_adenylyltr"/>
    <property type="match status" value="1"/>
</dbReference>
<evidence type="ECO:0000256" key="9">
    <source>
        <dbReference type="ARBA" id="ARBA00048721"/>
    </source>
</evidence>
<evidence type="ECO:0000313" key="13">
    <source>
        <dbReference type="Proteomes" id="UP000050833"/>
    </source>
</evidence>
<protein>
    <recommendedName>
        <fullName evidence="10">Probable nicotinate-nucleotide adenylyltransferase</fullName>
        <ecNumber evidence="10">2.7.7.18</ecNumber>
    </recommendedName>
    <alternativeName>
        <fullName evidence="10">Deamido-NAD(+) diphosphorylase</fullName>
    </alternativeName>
    <alternativeName>
        <fullName evidence="10">Deamido-NAD(+) pyrophosphorylase</fullName>
    </alternativeName>
    <alternativeName>
        <fullName evidence="10">Nicotinate mononucleotide adenylyltransferase</fullName>
        <shortName evidence="10">NaMN adenylyltransferase</shortName>
    </alternativeName>
</protein>
<dbReference type="CDD" id="cd02165">
    <property type="entry name" value="NMNAT"/>
    <property type="match status" value="1"/>
</dbReference>
<evidence type="ECO:0000256" key="2">
    <source>
        <dbReference type="ARBA" id="ARBA00005019"/>
    </source>
</evidence>
<reference evidence="12 13" key="1">
    <citation type="submission" date="2015-10" db="EMBL/GenBank/DDBJ databases">
        <title>Butyribacter intestini gen. nov., sp. nov., a butyric acid-producing bacterium of the family Lachnospiraceae isolated from the human faeces.</title>
        <authorList>
            <person name="Zou Y."/>
            <person name="Xue W."/>
            <person name="Luo G."/>
            <person name="Lv M."/>
        </authorList>
    </citation>
    <scope>NUCLEOTIDE SEQUENCE [LARGE SCALE GENOMIC DNA]</scope>
    <source>
        <strain evidence="12 13">TF01-11</strain>
    </source>
</reference>
<dbReference type="EMBL" id="LLKB01000001">
    <property type="protein sequence ID" value="KQC86613.1"/>
    <property type="molecule type" value="Genomic_DNA"/>
</dbReference>
<gene>
    <name evidence="10" type="primary">nadD</name>
    <name evidence="12" type="ORF">APZ18_05455</name>
</gene>
<dbReference type="Proteomes" id="UP000050833">
    <property type="component" value="Unassembled WGS sequence"/>
</dbReference>
<proteinExistence type="inferred from homology"/>
<dbReference type="NCBIfam" id="TIGR00125">
    <property type="entry name" value="cyt_tran_rel"/>
    <property type="match status" value="1"/>
</dbReference>
<evidence type="ECO:0000256" key="8">
    <source>
        <dbReference type="ARBA" id="ARBA00023027"/>
    </source>
</evidence>
<dbReference type="NCBIfam" id="NF000840">
    <property type="entry name" value="PRK00071.1-3"/>
    <property type="match status" value="1"/>
</dbReference>
<dbReference type="EC" id="2.7.7.18" evidence="10"/>
<comment type="function">
    <text evidence="1 10">Catalyzes the reversible adenylation of nicotinate mononucleotide (NaMN) to nicotinic acid adenine dinucleotide (NaAD).</text>
</comment>